<dbReference type="AlphaFoldDB" id="A0A1A8XPQ3"/>
<gene>
    <name evidence="1" type="ORF">PROAA_210039</name>
</gene>
<accession>A0A1A8XPQ3</accession>
<name>A0A1A8XPQ3_9RHOO</name>
<evidence type="ECO:0000313" key="1">
    <source>
        <dbReference type="EMBL" id="SBT07159.1"/>
    </source>
</evidence>
<keyword evidence="2" id="KW-1185">Reference proteome</keyword>
<dbReference type="Proteomes" id="UP000199600">
    <property type="component" value="Unassembled WGS sequence"/>
</dbReference>
<organism evidence="1 2">
    <name type="scientific">Candidatus Propionivibrio aalborgensis</name>
    <dbReference type="NCBI Taxonomy" id="1860101"/>
    <lineage>
        <taxon>Bacteria</taxon>
        <taxon>Pseudomonadati</taxon>
        <taxon>Pseudomonadota</taxon>
        <taxon>Betaproteobacteria</taxon>
        <taxon>Rhodocyclales</taxon>
        <taxon>Rhodocyclaceae</taxon>
        <taxon>Propionivibrio</taxon>
    </lineage>
</organism>
<proteinExistence type="predicted"/>
<protein>
    <submittedName>
        <fullName evidence="1">Uncharacterized protein</fullName>
    </submittedName>
</protein>
<dbReference type="Pfam" id="PF20461">
    <property type="entry name" value="DUF6714"/>
    <property type="match status" value="1"/>
</dbReference>
<evidence type="ECO:0000313" key="2">
    <source>
        <dbReference type="Proteomes" id="UP000199600"/>
    </source>
</evidence>
<reference evidence="1 2" key="1">
    <citation type="submission" date="2016-06" db="EMBL/GenBank/DDBJ databases">
        <authorList>
            <person name="Kjaerup R.B."/>
            <person name="Dalgaard T.S."/>
            <person name="Juul-Madsen H.R."/>
        </authorList>
    </citation>
    <scope>NUCLEOTIDE SEQUENCE [LARGE SCALE GENOMIC DNA]</scope>
    <source>
        <strain evidence="1">2</strain>
    </source>
</reference>
<dbReference type="InterPro" id="IPR046560">
    <property type="entry name" value="DUF6714"/>
</dbReference>
<dbReference type="RefSeq" id="WP_186410768.1">
    <property type="nucleotide sequence ID" value="NZ_FLQY01000124.1"/>
</dbReference>
<sequence>MRSEISRRAREVFHSDALAAPRMTLRGGYAVDSYDFAPPPDPVLDKPTDTYLETYTFWGLAHLDPASWRHYLPHLINYALRHMDDPEMAVEGLLHSLRPPDREPPRLASLTAEQEAVIVALLEEVAFSEDSANSDFAMQVLEEWWIPIALYRQR</sequence>
<dbReference type="EMBL" id="FLQY01000124">
    <property type="protein sequence ID" value="SBT07159.1"/>
    <property type="molecule type" value="Genomic_DNA"/>
</dbReference>